<gene>
    <name evidence="2" type="ORF">CSW57_02375</name>
</gene>
<dbReference type="CDD" id="cd00371">
    <property type="entry name" value="HMA"/>
    <property type="match status" value="1"/>
</dbReference>
<dbReference type="Proteomes" id="UP000225108">
    <property type="component" value="Unassembled WGS sequence"/>
</dbReference>
<protein>
    <submittedName>
        <fullName evidence="2">Copper resistance protein CopZ</fullName>
    </submittedName>
</protein>
<dbReference type="Pfam" id="PF00403">
    <property type="entry name" value="HMA"/>
    <property type="match status" value="1"/>
</dbReference>
<dbReference type="Gene3D" id="3.30.70.100">
    <property type="match status" value="1"/>
</dbReference>
<dbReference type="AlphaFoldDB" id="A0A2G3PQI5"/>
<comment type="caution">
    <text evidence="2">The sequence shown here is derived from an EMBL/GenBank/DDBJ whole genome shotgun (WGS) entry which is preliminary data.</text>
</comment>
<dbReference type="EMBL" id="PEBD01000004">
    <property type="protein sequence ID" value="PHV68128.1"/>
    <property type="molecule type" value="Genomic_DNA"/>
</dbReference>
<evidence type="ECO:0000313" key="3">
    <source>
        <dbReference type="Proteomes" id="UP000225108"/>
    </source>
</evidence>
<evidence type="ECO:0000313" key="2">
    <source>
        <dbReference type="EMBL" id="PHV68128.1"/>
    </source>
</evidence>
<dbReference type="PROSITE" id="PS50846">
    <property type="entry name" value="HMA_2"/>
    <property type="match status" value="1"/>
</dbReference>
<name>A0A2G3PQI5_WILMA</name>
<accession>A0A2G3PQI5</accession>
<dbReference type="GO" id="GO:0046872">
    <property type="term" value="F:metal ion binding"/>
    <property type="evidence" value="ECO:0007669"/>
    <property type="project" value="InterPro"/>
</dbReference>
<organism evidence="2 3">
    <name type="scientific">Williamsia marianensis</name>
    <dbReference type="NCBI Taxonomy" id="85044"/>
    <lineage>
        <taxon>Bacteria</taxon>
        <taxon>Bacillati</taxon>
        <taxon>Actinomycetota</taxon>
        <taxon>Actinomycetes</taxon>
        <taxon>Mycobacteriales</taxon>
        <taxon>Nocardiaceae</taxon>
        <taxon>Williamsia</taxon>
    </lineage>
</organism>
<sequence length="70" mass="7482">MPTTRTYLVSGMTCQSCARKVASTVEQLPGISNLDLDLTTGVITLTSDNPINDADVQHAVENAGYRLAEN</sequence>
<feature type="domain" description="HMA" evidence="1">
    <location>
        <begin position="3"/>
        <end position="68"/>
    </location>
</feature>
<proteinExistence type="predicted"/>
<evidence type="ECO:0000259" key="1">
    <source>
        <dbReference type="PROSITE" id="PS50846"/>
    </source>
</evidence>
<dbReference type="SUPFAM" id="SSF55008">
    <property type="entry name" value="HMA, heavy metal-associated domain"/>
    <property type="match status" value="1"/>
</dbReference>
<dbReference type="RefSeq" id="WP_099381283.1">
    <property type="nucleotide sequence ID" value="NZ_PEBD01000004.1"/>
</dbReference>
<reference evidence="2 3" key="1">
    <citation type="submission" date="2017-10" db="EMBL/GenBank/DDBJ databases">
        <title>The draft genome sequence of Williamsia sp. BULT 1.1 isolated from the semi-arid grassland soils from South Africa.</title>
        <authorList>
            <person name="Kabwe M.H."/>
            <person name="Govender N."/>
            <person name="Mutseka Lunga P."/>
            <person name="Vikram S."/>
            <person name="Makhalanyane T.P."/>
        </authorList>
    </citation>
    <scope>NUCLEOTIDE SEQUENCE [LARGE SCALE GENOMIC DNA]</scope>
    <source>
        <strain evidence="2 3">BULT 1.1</strain>
    </source>
</reference>
<dbReference type="InterPro" id="IPR006121">
    <property type="entry name" value="HMA_dom"/>
</dbReference>
<dbReference type="InterPro" id="IPR036163">
    <property type="entry name" value="HMA_dom_sf"/>
</dbReference>